<proteinExistence type="predicted"/>
<gene>
    <name evidence="1" type="ORF">CCFV1_ORF090</name>
</gene>
<dbReference type="Proteomes" id="UP001642380">
    <property type="component" value="Unassembled WGS sequence"/>
</dbReference>
<keyword evidence="2" id="KW-1185">Reference proteome</keyword>
<evidence type="ECO:0000313" key="1">
    <source>
        <dbReference type="EMBL" id="CAJ2002136.1"/>
    </source>
</evidence>
<protein>
    <submittedName>
        <fullName evidence="1">Uncharacterized protein</fullName>
    </submittedName>
</protein>
<sequence>MSKLYAGVQIRESLLKFNRDIHNNNVGEFPQEALMDLLIQFPEATTTILSLLTIMINTDDDTYLPREWKNYLTTFKIQTDLDIIIKKINCINFFIYSSSLNTLEQKQLLVLLNKIYNLLQPVF</sequence>
<organism evidence="1 2">
    <name type="scientific">Cotesia congregata filamentous virus 1</name>
    <dbReference type="NCBI Taxonomy" id="3064291"/>
    <lineage>
        <taxon>Viruses</taxon>
        <taxon>Viruses incertae sedis</taxon>
        <taxon>Naldaviricetes</taxon>
        <taxon>Lefavirales</taxon>
        <taxon>Filamentoviridae</taxon>
        <taxon>Betafilamentovirus</taxon>
        <taxon>Betafilamentovirus cocongregatae</taxon>
    </lineage>
</organism>
<reference evidence="1 2" key="1">
    <citation type="submission" date="2024-01" db="EMBL/GenBank/DDBJ databases">
        <authorList>
            <person name="Guinet B."/>
        </authorList>
    </citation>
    <scope>NUCLEOTIDE SEQUENCE [LARGE SCALE GENOMIC DNA]</scope>
</reference>
<accession>A0ABC8QR77</accession>
<dbReference type="EMBL" id="CAUOPR010000001">
    <property type="protein sequence ID" value="CAJ2002136.1"/>
    <property type="molecule type" value="Genomic_DNA"/>
</dbReference>
<comment type="caution">
    <text evidence="1">The sequence shown here is derived from an EMBL/GenBank/DDBJ whole genome shotgun (WGS) entry which is preliminary data.</text>
</comment>
<evidence type="ECO:0000313" key="2">
    <source>
        <dbReference type="Proteomes" id="UP001642380"/>
    </source>
</evidence>
<name>A0ABC8QR77_9VIRU</name>